<dbReference type="PRINTS" id="PR00922">
    <property type="entry name" value="DADACBPTASE3"/>
</dbReference>
<dbReference type="EMBL" id="NMYC01000005">
    <property type="protein sequence ID" value="PLS27067.1"/>
    <property type="molecule type" value="Genomic_DNA"/>
</dbReference>
<keyword evidence="4" id="KW-0472">Membrane</keyword>
<evidence type="ECO:0000313" key="6">
    <source>
        <dbReference type="Proteomes" id="UP000234935"/>
    </source>
</evidence>
<dbReference type="Pfam" id="PF02113">
    <property type="entry name" value="Peptidase_S13"/>
    <property type="match status" value="2"/>
</dbReference>
<keyword evidence="5" id="KW-0121">Carboxypeptidase</keyword>
<keyword evidence="4" id="KW-0812">Transmembrane</keyword>
<accession>A0A2N5IYM5</accession>
<dbReference type="Proteomes" id="UP000234935">
    <property type="component" value="Unassembled WGS sequence"/>
</dbReference>
<dbReference type="SUPFAM" id="SSF56601">
    <property type="entry name" value="beta-lactamase/transpeptidase-like"/>
    <property type="match status" value="1"/>
</dbReference>
<sequence>MRDGTMNPHTDGDATQDDGTPTVEQSADQTAEQARRWRHLRARRVVLVVVAALASVALAVGYVFADGLGVIPGALTFSSVVDCPPAALRSARVGATLVADADLTRTIDKNKAAAAIDTLIHTKGVGNEVSVLVLQPDGTTAAASAQDTAREPASTMKTLTALAAASTLDMGSTFTTSTHLVHEQDGADTLILQGSGDMLLGAGASDPRHVNGRAGLGTLAERTASALGKRGVTKVRLAWDDTMFGDERSPKRIAENNGDHLYYTPVSSMAVDGGRQRADAGADLDRFSDYPPLSQTTAADAAAIFATRLTEHGIDVTNADALQQMRTPEGRTPLASVESATLSAVMRFMLQHSDNTLAEQFGRLLALHMKTGNSPEAAVKAVRTRLEALGVPLDGLVMADCSGLSPGSRLTVTTLADVQLRNIEVGVAPAAAEGLSVPGLVGTAASRLADDAAAGLMRVKTGSLGTVTSMTGNVSRKDGGVAVFSVIVNNPSDMAVARDAIDEFVATLTEL</sequence>
<dbReference type="AlphaFoldDB" id="A0A2N5IYM5"/>
<organism evidence="5 6">
    <name type="scientific">Bifidobacterium anseris</name>
    <dbReference type="NCBI Taxonomy" id="2020963"/>
    <lineage>
        <taxon>Bacteria</taxon>
        <taxon>Bacillati</taxon>
        <taxon>Actinomycetota</taxon>
        <taxon>Actinomycetes</taxon>
        <taxon>Bifidobacteriales</taxon>
        <taxon>Bifidobacteriaceae</taxon>
        <taxon>Bifidobacterium</taxon>
    </lineage>
</organism>
<dbReference type="GO" id="GO:0006508">
    <property type="term" value="P:proteolysis"/>
    <property type="evidence" value="ECO:0007669"/>
    <property type="project" value="InterPro"/>
</dbReference>
<dbReference type="PANTHER" id="PTHR30023">
    <property type="entry name" value="D-ALANYL-D-ALANINE CARBOXYPEPTIDASE"/>
    <property type="match status" value="1"/>
</dbReference>
<evidence type="ECO:0000256" key="2">
    <source>
        <dbReference type="ARBA" id="ARBA00022801"/>
    </source>
</evidence>
<dbReference type="PANTHER" id="PTHR30023:SF0">
    <property type="entry name" value="PENICILLIN-SENSITIVE CARBOXYPEPTIDASE A"/>
    <property type="match status" value="1"/>
</dbReference>
<evidence type="ECO:0000256" key="1">
    <source>
        <dbReference type="ARBA" id="ARBA00006096"/>
    </source>
</evidence>
<evidence type="ECO:0000313" key="5">
    <source>
        <dbReference type="EMBL" id="PLS27067.1"/>
    </source>
</evidence>
<feature type="region of interest" description="Disordered" evidence="3">
    <location>
        <begin position="1"/>
        <end position="34"/>
    </location>
</feature>
<dbReference type="Gene3D" id="3.40.710.10">
    <property type="entry name" value="DD-peptidase/beta-lactamase superfamily"/>
    <property type="match status" value="2"/>
</dbReference>
<evidence type="ECO:0000256" key="4">
    <source>
        <dbReference type="SAM" id="Phobius"/>
    </source>
</evidence>
<feature type="transmembrane region" description="Helical" evidence="4">
    <location>
        <begin position="45"/>
        <end position="65"/>
    </location>
</feature>
<keyword evidence="2" id="KW-0378">Hydrolase</keyword>
<feature type="compositionally biased region" description="Polar residues" evidence="3">
    <location>
        <begin position="17"/>
        <end position="32"/>
    </location>
</feature>
<gene>
    <name evidence="5" type="ORF">CGZ88_1552</name>
</gene>
<evidence type="ECO:0000256" key="3">
    <source>
        <dbReference type="SAM" id="MobiDB-lite"/>
    </source>
</evidence>
<dbReference type="GO" id="GO:0000270">
    <property type="term" value="P:peptidoglycan metabolic process"/>
    <property type="evidence" value="ECO:0007669"/>
    <property type="project" value="TreeGrafter"/>
</dbReference>
<dbReference type="InterPro" id="IPR012338">
    <property type="entry name" value="Beta-lactam/transpept-like"/>
</dbReference>
<keyword evidence="6" id="KW-1185">Reference proteome</keyword>
<reference evidence="5 6" key="1">
    <citation type="submission" date="2017-07" db="EMBL/GenBank/DDBJ databases">
        <title>Bifidobacterium novel species.</title>
        <authorList>
            <person name="Lugli G.A."/>
            <person name="Milani C."/>
            <person name="Duranti S."/>
            <person name="Mangifesta M."/>
        </authorList>
    </citation>
    <scope>NUCLEOTIDE SEQUENCE [LARGE SCALE GENOMIC DNA]</scope>
    <source>
        <strain evidence="6">Goo31D</strain>
    </source>
</reference>
<comment type="caution">
    <text evidence="5">The sequence shown here is derived from an EMBL/GenBank/DDBJ whole genome shotgun (WGS) entry which is preliminary data.</text>
</comment>
<keyword evidence="5" id="KW-0645">Protease</keyword>
<dbReference type="GO" id="GO:0004185">
    <property type="term" value="F:serine-type carboxypeptidase activity"/>
    <property type="evidence" value="ECO:0007669"/>
    <property type="project" value="InterPro"/>
</dbReference>
<proteinExistence type="inferred from homology"/>
<comment type="similarity">
    <text evidence="1">Belongs to the peptidase S13 family.</text>
</comment>
<name>A0A2N5IYM5_9BIFI</name>
<protein>
    <submittedName>
        <fullName evidence="5">D-alanyl-D-alanine carboxypeptidase</fullName>
    </submittedName>
</protein>
<dbReference type="InterPro" id="IPR000667">
    <property type="entry name" value="Peptidase_S13"/>
</dbReference>
<keyword evidence="4" id="KW-1133">Transmembrane helix</keyword>